<name>A0A807LD34_9ENTR</name>
<sequence>MELLGNKKALILKLMMKQINLSEFLCQFGDGSGVLDLCKELTIAREAKDAELVDLLLYLSAVVKFDYYDVDILNQLVTDPWHQKHEEIVRLLDHYRQPSSVNPLYEAALLNLDYRDYDDDFILANKCIRTLERIQDQNAIEKMKLLASADNELIRQYAQKYLNRVRR</sequence>
<evidence type="ECO:0000313" key="2">
    <source>
        <dbReference type="Proteomes" id="UP000187148"/>
    </source>
</evidence>
<keyword evidence="2" id="KW-1185">Reference proteome</keyword>
<reference evidence="1 2" key="1">
    <citation type="submission" date="2017-01" db="EMBL/GenBank/DDBJ databases">
        <authorList>
            <person name="Cao J.-M."/>
        </authorList>
    </citation>
    <scope>NUCLEOTIDE SEQUENCE [LARGE SCALE GENOMIC DNA]</scope>
    <source>
        <strain evidence="1 2">888-76</strain>
    </source>
</reference>
<dbReference type="AlphaFoldDB" id="A0A807LD34"/>
<dbReference type="Proteomes" id="UP000187148">
    <property type="component" value="Chromosome"/>
</dbReference>
<protein>
    <recommendedName>
        <fullName evidence="3">HEAT repeat domain-containing protein</fullName>
    </recommendedName>
</protein>
<dbReference type="RefSeq" id="WP_076769371.1">
    <property type="nucleotide sequence ID" value="NZ_CP019445.1"/>
</dbReference>
<evidence type="ECO:0000313" key="1">
    <source>
        <dbReference type="EMBL" id="APZ05199.1"/>
    </source>
</evidence>
<proteinExistence type="predicted"/>
<evidence type="ECO:0008006" key="3">
    <source>
        <dbReference type="Google" id="ProtNLM"/>
    </source>
</evidence>
<dbReference type="EMBL" id="CP019445">
    <property type="protein sequence ID" value="APZ05199.1"/>
    <property type="molecule type" value="Genomic_DNA"/>
</dbReference>
<gene>
    <name evidence="1" type="ORF">BWI95_09105</name>
</gene>
<organism evidence="1 2">
    <name type="scientific">Kosakonia cowanii JCM 10956 = DSM 18146</name>
    <dbReference type="NCBI Taxonomy" id="1300165"/>
    <lineage>
        <taxon>Bacteria</taxon>
        <taxon>Pseudomonadati</taxon>
        <taxon>Pseudomonadota</taxon>
        <taxon>Gammaproteobacteria</taxon>
        <taxon>Enterobacterales</taxon>
        <taxon>Enterobacteriaceae</taxon>
        <taxon>Kosakonia</taxon>
    </lineage>
</organism>
<dbReference type="KEGG" id="kco:BWI95_09105"/>
<accession>A0A807LD34</accession>